<dbReference type="Pfam" id="PF10073">
    <property type="entry name" value="GapR_DNA-bd"/>
    <property type="match status" value="1"/>
</dbReference>
<protein>
    <submittedName>
        <fullName evidence="3">Azospirillum phage Cd, Gp10</fullName>
    </submittedName>
</protein>
<evidence type="ECO:0000259" key="2">
    <source>
        <dbReference type="Pfam" id="PF10073"/>
    </source>
</evidence>
<gene>
    <name evidence="3" type="ORF">UFOVP714_28</name>
    <name evidence="4" type="ORF">UFOVP864_32</name>
</gene>
<reference evidence="3" key="1">
    <citation type="submission" date="2020-04" db="EMBL/GenBank/DDBJ databases">
        <authorList>
            <person name="Chiriac C."/>
            <person name="Salcher M."/>
            <person name="Ghai R."/>
            <person name="Kavagutti S V."/>
        </authorList>
    </citation>
    <scope>NUCLEOTIDE SEQUENCE</scope>
</reference>
<dbReference type="EMBL" id="LR796814">
    <property type="protein sequence ID" value="CAB4167600.1"/>
    <property type="molecule type" value="Genomic_DNA"/>
</dbReference>
<feature type="domain" description="GapR-like DNA-binding" evidence="2">
    <location>
        <begin position="11"/>
        <end position="81"/>
    </location>
</feature>
<evidence type="ECO:0000256" key="1">
    <source>
        <dbReference type="SAM" id="Coils"/>
    </source>
</evidence>
<sequence>MSDIGHNLVAGEQLQLLVERIERLEGEKKDIAEDIKDVYLEAKSRGFDAKIIRQIIRLRAMDPDARREQRYLVDAYASAIGLDLI</sequence>
<accession>A0A6J5NU64</accession>
<evidence type="ECO:0000313" key="4">
    <source>
        <dbReference type="EMBL" id="CAB4167600.1"/>
    </source>
</evidence>
<name>A0A6J5NU64_9CAUD</name>
<organism evidence="3">
    <name type="scientific">uncultured Caudovirales phage</name>
    <dbReference type="NCBI Taxonomy" id="2100421"/>
    <lineage>
        <taxon>Viruses</taxon>
        <taxon>Duplodnaviria</taxon>
        <taxon>Heunggongvirae</taxon>
        <taxon>Uroviricota</taxon>
        <taxon>Caudoviricetes</taxon>
        <taxon>Peduoviridae</taxon>
        <taxon>Maltschvirus</taxon>
        <taxon>Maltschvirus maltsch</taxon>
    </lineage>
</organism>
<dbReference type="GO" id="GO:0003677">
    <property type="term" value="F:DNA binding"/>
    <property type="evidence" value="ECO:0007669"/>
    <property type="project" value="InterPro"/>
</dbReference>
<dbReference type="NCBIfam" id="NF010247">
    <property type="entry name" value="PRK13694.1"/>
    <property type="match status" value="1"/>
</dbReference>
<feature type="coiled-coil region" evidence="1">
    <location>
        <begin position="14"/>
        <end position="41"/>
    </location>
</feature>
<keyword evidence="1" id="KW-0175">Coiled coil</keyword>
<evidence type="ECO:0000313" key="3">
    <source>
        <dbReference type="EMBL" id="CAB4158734.1"/>
    </source>
</evidence>
<dbReference type="EMBL" id="LR796674">
    <property type="protein sequence ID" value="CAB4158734.1"/>
    <property type="molecule type" value="Genomic_DNA"/>
</dbReference>
<proteinExistence type="predicted"/>
<dbReference type="InterPro" id="IPR046367">
    <property type="entry name" value="GapR-like_DNA-bd"/>
</dbReference>